<keyword evidence="2" id="KW-1185">Reference proteome</keyword>
<evidence type="ECO:0000313" key="1">
    <source>
        <dbReference type="EMBL" id="KAB2350180.1"/>
    </source>
</evidence>
<organism evidence="1 2">
    <name type="scientific">Actinomadura rudentiformis</name>
    <dbReference type="NCBI Taxonomy" id="359158"/>
    <lineage>
        <taxon>Bacteria</taxon>
        <taxon>Bacillati</taxon>
        <taxon>Actinomycetota</taxon>
        <taxon>Actinomycetes</taxon>
        <taxon>Streptosporangiales</taxon>
        <taxon>Thermomonosporaceae</taxon>
        <taxon>Actinomadura</taxon>
    </lineage>
</organism>
<dbReference type="Proteomes" id="UP000468735">
    <property type="component" value="Unassembled WGS sequence"/>
</dbReference>
<dbReference type="RefSeq" id="WP_151559854.1">
    <property type="nucleotide sequence ID" value="NZ_WBMT01000004.1"/>
</dbReference>
<comment type="caution">
    <text evidence="1">The sequence shown here is derived from an EMBL/GenBank/DDBJ whole genome shotgun (WGS) entry which is preliminary data.</text>
</comment>
<reference evidence="1 2" key="1">
    <citation type="submission" date="2019-09" db="EMBL/GenBank/DDBJ databases">
        <title>Actinomadura physcomitrii sp. nov., a novel actinomycete isolated from moss [Physcomitrium sphaericum (Ludw) Fuernr].</title>
        <authorList>
            <person name="Zhuang X."/>
            <person name="Liu C."/>
        </authorList>
    </citation>
    <scope>NUCLEOTIDE SEQUENCE [LARGE SCALE GENOMIC DNA]</scope>
    <source>
        <strain evidence="1 2">HMC1</strain>
    </source>
</reference>
<gene>
    <name evidence="1" type="ORF">F8566_10325</name>
</gene>
<proteinExistence type="predicted"/>
<dbReference type="EMBL" id="WBMT01000004">
    <property type="protein sequence ID" value="KAB2350180.1"/>
    <property type="molecule type" value="Genomic_DNA"/>
</dbReference>
<name>A0A6H9Z5R8_9ACTN</name>
<evidence type="ECO:0000313" key="2">
    <source>
        <dbReference type="Proteomes" id="UP000468735"/>
    </source>
</evidence>
<accession>A0A6H9Z5R8</accession>
<dbReference type="AlphaFoldDB" id="A0A6H9Z5R8"/>
<sequence length="159" mass="17352">MTHLKRTTVLLLTGATLAGTAGYAVYEVQNSTRKATVKPVAAPAAQAPAARCNISFGTPTKKVKHYEVENGKFYSGTRIFSFASACPGAKVRLQRKRAWGWQLVGKTFVIPRNKAAILDLKCKKAGQRDLYHYRTIETIGGLTPVWADKGPATARRISC</sequence>
<protein>
    <submittedName>
        <fullName evidence="1">Uncharacterized protein</fullName>
    </submittedName>
</protein>